<protein>
    <submittedName>
        <fullName evidence="2">Uncharacterized protein</fullName>
    </submittedName>
</protein>
<dbReference type="AlphaFoldDB" id="A0A8J9VEQ3"/>
<reference evidence="2" key="1">
    <citation type="submission" date="2021-12" db="EMBL/GenBank/DDBJ databases">
        <authorList>
            <person name="Martin H S."/>
        </authorList>
    </citation>
    <scope>NUCLEOTIDE SEQUENCE</scope>
</reference>
<dbReference type="OrthoDB" id="10528375at2759"/>
<accession>A0A8J9VEQ3</accession>
<dbReference type="EMBL" id="OV170225">
    <property type="protein sequence ID" value="CAH0725030.1"/>
    <property type="molecule type" value="Genomic_DNA"/>
</dbReference>
<feature type="region of interest" description="Disordered" evidence="1">
    <location>
        <begin position="30"/>
        <end position="77"/>
    </location>
</feature>
<gene>
    <name evidence="2" type="ORF">BINO364_LOCUS10655</name>
</gene>
<evidence type="ECO:0000256" key="1">
    <source>
        <dbReference type="SAM" id="MobiDB-lite"/>
    </source>
</evidence>
<dbReference type="Proteomes" id="UP000838878">
    <property type="component" value="Chromosome 5"/>
</dbReference>
<name>A0A8J9VEQ3_9NEOP</name>
<sequence>MRRKLVAYVEAIIIPCCGMITVSRGSISFRGGKATPGEPARRTPVAPQHASTRHIFIKGSRTKKPPQWTRSRRKCKR</sequence>
<evidence type="ECO:0000313" key="2">
    <source>
        <dbReference type="EMBL" id="CAH0725030.1"/>
    </source>
</evidence>
<feature type="compositionally biased region" description="Basic residues" evidence="1">
    <location>
        <begin position="51"/>
        <end position="77"/>
    </location>
</feature>
<organism evidence="2 3">
    <name type="scientific">Brenthis ino</name>
    <name type="common">lesser marbled fritillary</name>
    <dbReference type="NCBI Taxonomy" id="405034"/>
    <lineage>
        <taxon>Eukaryota</taxon>
        <taxon>Metazoa</taxon>
        <taxon>Ecdysozoa</taxon>
        <taxon>Arthropoda</taxon>
        <taxon>Hexapoda</taxon>
        <taxon>Insecta</taxon>
        <taxon>Pterygota</taxon>
        <taxon>Neoptera</taxon>
        <taxon>Endopterygota</taxon>
        <taxon>Lepidoptera</taxon>
        <taxon>Glossata</taxon>
        <taxon>Ditrysia</taxon>
        <taxon>Papilionoidea</taxon>
        <taxon>Nymphalidae</taxon>
        <taxon>Heliconiinae</taxon>
        <taxon>Argynnini</taxon>
        <taxon>Brenthis</taxon>
    </lineage>
</organism>
<proteinExistence type="predicted"/>
<keyword evidence="3" id="KW-1185">Reference proteome</keyword>
<feature type="non-terminal residue" evidence="2">
    <location>
        <position position="77"/>
    </location>
</feature>
<evidence type="ECO:0000313" key="3">
    <source>
        <dbReference type="Proteomes" id="UP000838878"/>
    </source>
</evidence>